<dbReference type="RefSeq" id="WP_016124080.1">
    <property type="nucleotide sequence ID" value="NZ_KB976852.1"/>
</dbReference>
<name>A0A9W5VPG3_BACCE</name>
<proteinExistence type="predicted"/>
<sequence length="291" mass="32036">MSDLILGQHPLLKKVMMDARIQDLTERRFIADALLTKTSADALAIKYFKDGDADANGRYTYEEVPEVGESSGFKRIGLSETAKVEMIRKYGLEFAFSYEMQKWGNPAYFERAFKKLSNSVVAMVNTMAYDKLHGAASAPNQNLQAKSGNRWNDPATGDTNLIADIVDAKAAAKKAGYSLDTLVVSPQTEALLLKSKSIRDAFKQNGTDIVLLRGYIGDFLGLSIIVDENYPDNQALFVERGTAGDIADAEGLQTHTYSQEEDMTTIGRVTRFTTAYITDPRAVFLITGITA</sequence>
<organism evidence="1 2">
    <name type="scientific">Bacillus cereus VD184</name>
    <dbReference type="NCBI Taxonomy" id="1053242"/>
    <lineage>
        <taxon>Bacteria</taxon>
        <taxon>Bacillati</taxon>
        <taxon>Bacillota</taxon>
        <taxon>Bacilli</taxon>
        <taxon>Bacillales</taxon>
        <taxon>Bacillaceae</taxon>
        <taxon>Bacillus</taxon>
        <taxon>Bacillus cereus group</taxon>
    </lineage>
</organism>
<evidence type="ECO:0000313" key="2">
    <source>
        <dbReference type="Proteomes" id="UP000014028"/>
    </source>
</evidence>
<dbReference type="AlphaFoldDB" id="A0A9W5VPG3"/>
<evidence type="ECO:0008006" key="3">
    <source>
        <dbReference type="Google" id="ProtNLM"/>
    </source>
</evidence>
<dbReference type="Proteomes" id="UP000014028">
    <property type="component" value="Unassembled WGS sequence"/>
</dbReference>
<dbReference type="EMBL" id="AHFK01000113">
    <property type="protein sequence ID" value="EOQ00956.1"/>
    <property type="molecule type" value="Genomic_DNA"/>
</dbReference>
<accession>A0A9W5VPG3</accession>
<comment type="caution">
    <text evidence="1">The sequence shown here is derived from an EMBL/GenBank/DDBJ whole genome shotgun (WGS) entry which is preliminary data.</text>
</comment>
<reference evidence="1 2" key="1">
    <citation type="submission" date="2012-12" db="EMBL/GenBank/DDBJ databases">
        <title>The Genome Sequence of Bacillus cereus VD184.</title>
        <authorList>
            <consortium name="The Broad Institute Genome Sequencing Platform"/>
            <consortium name="The Broad Institute Genome Sequencing Center for Infectious Disease"/>
            <person name="Feldgarden M."/>
            <person name="Van der Auwera G.A."/>
            <person name="Mahillon J."/>
            <person name="Duprez V."/>
            <person name="Timmery S."/>
            <person name="Mattelet C."/>
            <person name="Dierick K."/>
            <person name="Sun M."/>
            <person name="Yu Z."/>
            <person name="Zhu L."/>
            <person name="Hu X."/>
            <person name="Shank E.B."/>
            <person name="Swiecicka I."/>
            <person name="Hansen B.M."/>
            <person name="Andrup L."/>
            <person name="Walker B."/>
            <person name="Young S.K."/>
            <person name="Zeng Q."/>
            <person name="Gargeya S."/>
            <person name="Fitzgerald M."/>
            <person name="Haas B."/>
            <person name="Abouelleil A."/>
            <person name="Alvarado L."/>
            <person name="Arachchi H.M."/>
            <person name="Berlin A.M."/>
            <person name="Chapman S.B."/>
            <person name="Dewar J."/>
            <person name="Goldberg J."/>
            <person name="Griggs A."/>
            <person name="Gujja S."/>
            <person name="Hansen M."/>
            <person name="Howarth C."/>
            <person name="Imamovic A."/>
            <person name="Larimer J."/>
            <person name="McCowan C."/>
            <person name="Murphy C."/>
            <person name="Neiman D."/>
            <person name="Pearson M."/>
            <person name="Priest M."/>
            <person name="Roberts A."/>
            <person name="Saif S."/>
            <person name="Shea T."/>
            <person name="Sisk P."/>
            <person name="Sykes S."/>
            <person name="Wortman J."/>
            <person name="Nusbaum C."/>
            <person name="Birren B."/>
        </authorList>
    </citation>
    <scope>NUCLEOTIDE SEQUENCE [LARGE SCALE GENOMIC DNA]</scope>
    <source>
        <strain evidence="1 2">VD184</strain>
    </source>
</reference>
<gene>
    <name evidence="1" type="ORF">IKC_06154</name>
</gene>
<dbReference type="Gene3D" id="3.90.1690.10">
    <property type="entry name" value="phage-related protein like domain"/>
    <property type="match status" value="1"/>
</dbReference>
<evidence type="ECO:0000313" key="1">
    <source>
        <dbReference type="EMBL" id="EOQ00956.1"/>
    </source>
</evidence>
<dbReference type="InterPro" id="IPR053738">
    <property type="entry name" value="Lambda_capsid_assembly"/>
</dbReference>
<protein>
    <recommendedName>
        <fullName evidence="3">Major capsid protein</fullName>
    </recommendedName>
</protein>
<dbReference type="SUPFAM" id="SSF56563">
    <property type="entry name" value="Major capsid protein gp5"/>
    <property type="match status" value="1"/>
</dbReference>
<dbReference type="Pfam" id="PF25209">
    <property type="entry name" value="Phage_capsid_4"/>
    <property type="match status" value="1"/>
</dbReference>